<comment type="caution">
    <text evidence="1">The sequence shown here is derived from an EMBL/GenBank/DDBJ whole genome shotgun (WGS) entry which is preliminary data.</text>
</comment>
<accession>A0A699JA55</accession>
<reference evidence="1" key="1">
    <citation type="journal article" date="2019" name="Sci. Rep.">
        <title>Draft genome of Tanacetum cinerariifolium, the natural source of mosquito coil.</title>
        <authorList>
            <person name="Yamashiro T."/>
            <person name="Shiraishi A."/>
            <person name="Satake H."/>
            <person name="Nakayama K."/>
        </authorList>
    </citation>
    <scope>NUCLEOTIDE SEQUENCE</scope>
</reference>
<organism evidence="1">
    <name type="scientific">Tanacetum cinerariifolium</name>
    <name type="common">Dalmatian daisy</name>
    <name type="synonym">Chrysanthemum cinerariifolium</name>
    <dbReference type="NCBI Taxonomy" id="118510"/>
    <lineage>
        <taxon>Eukaryota</taxon>
        <taxon>Viridiplantae</taxon>
        <taxon>Streptophyta</taxon>
        <taxon>Embryophyta</taxon>
        <taxon>Tracheophyta</taxon>
        <taxon>Spermatophyta</taxon>
        <taxon>Magnoliopsida</taxon>
        <taxon>eudicotyledons</taxon>
        <taxon>Gunneridae</taxon>
        <taxon>Pentapetalae</taxon>
        <taxon>asterids</taxon>
        <taxon>campanulids</taxon>
        <taxon>Asterales</taxon>
        <taxon>Asteraceae</taxon>
        <taxon>Asteroideae</taxon>
        <taxon>Anthemideae</taxon>
        <taxon>Anthemidinae</taxon>
        <taxon>Tanacetum</taxon>
    </lineage>
</organism>
<gene>
    <name evidence="1" type="ORF">Tci_590622</name>
</gene>
<proteinExistence type="predicted"/>
<dbReference type="EMBL" id="BKCJ010382381">
    <property type="protein sequence ID" value="GFA18650.1"/>
    <property type="molecule type" value="Genomic_DNA"/>
</dbReference>
<evidence type="ECO:0000313" key="1">
    <source>
        <dbReference type="EMBL" id="GFA18650.1"/>
    </source>
</evidence>
<protein>
    <submittedName>
        <fullName evidence="1">Uncharacterized protein</fullName>
    </submittedName>
</protein>
<name>A0A699JA55_TANCI</name>
<dbReference type="AlphaFoldDB" id="A0A699JA55"/>
<sequence length="97" mass="10827">MENIIMGVIRKAMKDVEIKGDLSYNKGMTGYVTTGTGNLRKLRNLTTPGLDMLVKEKHLCVLIFIYFSSSFGSVPIQQSTDWHVPNLSGLNAINYCK</sequence>